<gene>
    <name evidence="3" type="ORF">ACFQ63_36765</name>
</gene>
<reference evidence="3 4" key="1">
    <citation type="submission" date="2024-09" db="EMBL/GenBank/DDBJ databases">
        <title>The Natural Products Discovery Center: Release of the First 8490 Sequenced Strains for Exploring Actinobacteria Biosynthetic Diversity.</title>
        <authorList>
            <person name="Kalkreuter E."/>
            <person name="Kautsar S.A."/>
            <person name="Yang D."/>
            <person name="Bader C.D."/>
            <person name="Teijaro C.N."/>
            <person name="Fluegel L."/>
            <person name="Davis C.M."/>
            <person name="Simpson J.R."/>
            <person name="Lauterbach L."/>
            <person name="Steele A.D."/>
            <person name="Gui C."/>
            <person name="Meng S."/>
            <person name="Li G."/>
            <person name="Viehrig K."/>
            <person name="Ye F."/>
            <person name="Su P."/>
            <person name="Kiefer A.F."/>
            <person name="Nichols A."/>
            <person name="Cepeda A.J."/>
            <person name="Yan W."/>
            <person name="Fan B."/>
            <person name="Jiang Y."/>
            <person name="Adhikari A."/>
            <person name="Zheng C.-J."/>
            <person name="Schuster L."/>
            <person name="Cowan T.M."/>
            <person name="Smanski M.J."/>
            <person name="Chevrette M.G."/>
            <person name="De Carvalho L.P.S."/>
            <person name="Shen B."/>
        </authorList>
    </citation>
    <scope>NUCLEOTIDE SEQUENCE [LARGE SCALE GENOMIC DNA]</scope>
    <source>
        <strain evidence="3 4">NPDC056472</strain>
    </source>
</reference>
<accession>A0ABW6J8V1</accession>
<comment type="caution">
    <text evidence="3">The sequence shown here is derived from an EMBL/GenBank/DDBJ whole genome shotgun (WGS) entry which is preliminary data.</text>
</comment>
<evidence type="ECO:0000256" key="1">
    <source>
        <dbReference type="SAM" id="MobiDB-lite"/>
    </source>
</evidence>
<keyword evidence="2" id="KW-1133">Transmembrane helix</keyword>
<evidence type="ECO:0008006" key="5">
    <source>
        <dbReference type="Google" id="ProtNLM"/>
    </source>
</evidence>
<feature type="transmembrane region" description="Helical" evidence="2">
    <location>
        <begin position="152"/>
        <end position="173"/>
    </location>
</feature>
<keyword evidence="2" id="KW-0472">Membrane</keyword>
<organism evidence="3 4">
    <name type="scientific">Streptomyces wedmorensis</name>
    <dbReference type="NCBI Taxonomy" id="43759"/>
    <lineage>
        <taxon>Bacteria</taxon>
        <taxon>Bacillati</taxon>
        <taxon>Actinomycetota</taxon>
        <taxon>Actinomycetes</taxon>
        <taxon>Kitasatosporales</taxon>
        <taxon>Streptomycetaceae</taxon>
        <taxon>Streptomyces</taxon>
    </lineage>
</organism>
<feature type="region of interest" description="Disordered" evidence="1">
    <location>
        <begin position="229"/>
        <end position="288"/>
    </location>
</feature>
<dbReference type="EMBL" id="JBHTRV010000046">
    <property type="protein sequence ID" value="MFE5985239.1"/>
    <property type="molecule type" value="Genomic_DNA"/>
</dbReference>
<name>A0ABW6J8V1_STRWE</name>
<dbReference type="RefSeq" id="WP_386256405.1">
    <property type="nucleotide sequence ID" value="NZ_JBHTRV010000046.1"/>
</dbReference>
<protein>
    <recommendedName>
        <fullName evidence="5">TIGR04222 domain-containing membrane protein</fullName>
    </recommendedName>
</protein>
<sequence>MDWWLTDSEGIVAFWLLIFAVCNGLRGAYCWFRDKEERRVVESLLASELHPVRASFLLGGMAEAAETAVCMLVDDGVVKVSRTGGLRPTHRGRKQTDRALRALAEAIRATPAGTATELHEIPAEARFTPFRERVERDAPPVHPTASGKSQSLMLATSMLTTFAMGVHAGGAMAPTPFFPDAHRMSWLYVCMAAWVAQWAPACLWPSEKRRRWKALDTFCKDVTETARAALPDSTRQAIAHTKERPKPPPPPPRPARHHTHTDSGASCGAGIDTDSGSTCGGCGGCGGE</sequence>
<keyword evidence="4" id="KW-1185">Reference proteome</keyword>
<feature type="transmembrane region" description="Helical" evidence="2">
    <location>
        <begin position="185"/>
        <end position="204"/>
    </location>
</feature>
<dbReference type="Proteomes" id="UP001600424">
    <property type="component" value="Unassembled WGS sequence"/>
</dbReference>
<proteinExistence type="predicted"/>
<evidence type="ECO:0000256" key="2">
    <source>
        <dbReference type="SAM" id="Phobius"/>
    </source>
</evidence>
<evidence type="ECO:0000313" key="3">
    <source>
        <dbReference type="EMBL" id="MFE5985239.1"/>
    </source>
</evidence>
<keyword evidence="2" id="KW-0812">Transmembrane</keyword>
<feature type="transmembrane region" description="Helical" evidence="2">
    <location>
        <begin position="12"/>
        <end position="32"/>
    </location>
</feature>
<feature type="compositionally biased region" description="Gly residues" evidence="1">
    <location>
        <begin position="278"/>
        <end position="288"/>
    </location>
</feature>
<evidence type="ECO:0000313" key="4">
    <source>
        <dbReference type="Proteomes" id="UP001600424"/>
    </source>
</evidence>